<protein>
    <recommendedName>
        <fullName evidence="17">Acyl-coenzyme A thioesterase THEM4</fullName>
        <ecNumber evidence="16">3.1.2.2</ecNumber>
    </recommendedName>
    <alternativeName>
        <fullName evidence="18">Thioesterase superfamily member 4</fullName>
    </alternativeName>
</protein>
<keyword evidence="9" id="KW-0809">Transit peptide</keyword>
<keyword evidence="4" id="KW-1003">Cell membrane</keyword>
<comment type="catalytic activity">
    <reaction evidence="19">
        <text>octanoyl-CoA + H2O = octanoate + CoA + H(+)</text>
        <dbReference type="Rhea" id="RHEA:30143"/>
        <dbReference type="ChEBI" id="CHEBI:15377"/>
        <dbReference type="ChEBI" id="CHEBI:15378"/>
        <dbReference type="ChEBI" id="CHEBI:25646"/>
        <dbReference type="ChEBI" id="CHEBI:57287"/>
        <dbReference type="ChEBI" id="CHEBI:57386"/>
    </reaction>
    <physiologicalReaction direction="left-to-right" evidence="19">
        <dbReference type="Rhea" id="RHEA:30144"/>
    </physiologicalReaction>
</comment>
<dbReference type="Pfam" id="PF03061">
    <property type="entry name" value="4HBT"/>
    <property type="match status" value="1"/>
</dbReference>
<comment type="similarity">
    <text evidence="15">Belongs to the THEM4/THEM5 thioesterase family.</text>
</comment>
<dbReference type="Gene3D" id="3.10.129.10">
    <property type="entry name" value="Hotdog Thioesterase"/>
    <property type="match status" value="1"/>
</dbReference>
<evidence type="ECO:0000256" key="17">
    <source>
        <dbReference type="ARBA" id="ARBA00040123"/>
    </source>
</evidence>
<keyword evidence="10" id="KW-0443">Lipid metabolism</keyword>
<comment type="catalytic activity">
    <reaction evidence="23">
        <text>tetradecanoyl-CoA + H2O = tetradecanoate + CoA + H(+)</text>
        <dbReference type="Rhea" id="RHEA:40119"/>
        <dbReference type="ChEBI" id="CHEBI:15377"/>
        <dbReference type="ChEBI" id="CHEBI:15378"/>
        <dbReference type="ChEBI" id="CHEBI:30807"/>
        <dbReference type="ChEBI" id="CHEBI:57287"/>
        <dbReference type="ChEBI" id="CHEBI:57385"/>
    </reaction>
    <physiologicalReaction direction="left-to-right" evidence="23">
        <dbReference type="Rhea" id="RHEA:40120"/>
    </physiologicalReaction>
</comment>
<dbReference type="RefSeq" id="WP_354700717.1">
    <property type="nucleotide sequence ID" value="NZ_CP114014.1"/>
</dbReference>
<evidence type="ECO:0000256" key="18">
    <source>
        <dbReference type="ARBA" id="ARBA00043210"/>
    </source>
</evidence>
<dbReference type="GO" id="GO:0016787">
    <property type="term" value="F:hydrolase activity"/>
    <property type="evidence" value="ECO:0007669"/>
    <property type="project" value="UniProtKB-KW"/>
</dbReference>
<comment type="catalytic activity">
    <reaction evidence="14">
        <text>(9Z)-octadecenoyl-CoA + H2O = (9Z)-octadecenoate + CoA + H(+)</text>
        <dbReference type="Rhea" id="RHEA:40139"/>
        <dbReference type="ChEBI" id="CHEBI:15377"/>
        <dbReference type="ChEBI" id="CHEBI:15378"/>
        <dbReference type="ChEBI" id="CHEBI:30823"/>
        <dbReference type="ChEBI" id="CHEBI:57287"/>
        <dbReference type="ChEBI" id="CHEBI:57387"/>
    </reaction>
    <physiologicalReaction direction="left-to-right" evidence="14">
        <dbReference type="Rhea" id="RHEA:40140"/>
    </physiologicalReaction>
</comment>
<evidence type="ECO:0000256" key="10">
    <source>
        <dbReference type="ARBA" id="ARBA00023098"/>
    </source>
</evidence>
<keyword evidence="11" id="KW-0472">Membrane</keyword>
<evidence type="ECO:0000256" key="13">
    <source>
        <dbReference type="ARBA" id="ARBA00035852"/>
    </source>
</evidence>
<evidence type="ECO:0000256" key="3">
    <source>
        <dbReference type="ARBA" id="ARBA00004632"/>
    </source>
</evidence>
<evidence type="ECO:0000256" key="11">
    <source>
        <dbReference type="ARBA" id="ARBA00023136"/>
    </source>
</evidence>
<keyword evidence="12" id="KW-0966">Cell projection</keyword>
<keyword evidence="8" id="KW-0276">Fatty acid metabolism</keyword>
<evidence type="ECO:0000256" key="7">
    <source>
        <dbReference type="ARBA" id="ARBA00022801"/>
    </source>
</evidence>
<dbReference type="PANTHER" id="PTHR12418:SF19">
    <property type="entry name" value="ACYL-COENZYME A THIOESTERASE THEM4"/>
    <property type="match status" value="1"/>
</dbReference>
<evidence type="ECO:0000256" key="22">
    <source>
        <dbReference type="ARBA" id="ARBA00048074"/>
    </source>
</evidence>
<dbReference type="EMBL" id="CP114014">
    <property type="protein sequence ID" value="XAY04173.1"/>
    <property type="molecule type" value="Genomic_DNA"/>
</dbReference>
<comment type="subcellular location">
    <subcellularLocation>
        <location evidence="3">Cell projection</location>
        <location evidence="3">Ruffle membrane</location>
    </subcellularLocation>
    <subcellularLocation>
        <location evidence="2">Cytoplasm</location>
    </subcellularLocation>
    <subcellularLocation>
        <location evidence="1">Membrane</location>
        <topology evidence="1">Peripheral membrane protein</topology>
    </subcellularLocation>
</comment>
<evidence type="ECO:0000256" key="19">
    <source>
        <dbReference type="ARBA" id="ARBA00047588"/>
    </source>
</evidence>
<evidence type="ECO:0000256" key="20">
    <source>
        <dbReference type="ARBA" id="ARBA00047734"/>
    </source>
</evidence>
<evidence type="ECO:0000256" key="14">
    <source>
        <dbReference type="ARBA" id="ARBA00037002"/>
    </source>
</evidence>
<accession>A0AAU7ARD6</accession>
<organism evidence="25">
    <name type="scientific">Paraconexibacter sp. AEG42_29</name>
    <dbReference type="NCBI Taxonomy" id="2997339"/>
    <lineage>
        <taxon>Bacteria</taxon>
        <taxon>Bacillati</taxon>
        <taxon>Actinomycetota</taxon>
        <taxon>Thermoleophilia</taxon>
        <taxon>Solirubrobacterales</taxon>
        <taxon>Paraconexibacteraceae</taxon>
        <taxon>Paraconexibacter</taxon>
    </lineage>
</organism>
<comment type="catalytic activity">
    <reaction evidence="21">
        <text>decanoyl-CoA + H2O = decanoate + CoA + H(+)</text>
        <dbReference type="Rhea" id="RHEA:40059"/>
        <dbReference type="ChEBI" id="CHEBI:15377"/>
        <dbReference type="ChEBI" id="CHEBI:15378"/>
        <dbReference type="ChEBI" id="CHEBI:27689"/>
        <dbReference type="ChEBI" id="CHEBI:57287"/>
        <dbReference type="ChEBI" id="CHEBI:61430"/>
    </reaction>
    <physiologicalReaction direction="left-to-right" evidence="21">
        <dbReference type="Rhea" id="RHEA:40060"/>
    </physiologicalReaction>
</comment>
<dbReference type="AlphaFoldDB" id="A0AAU7ARD6"/>
<reference evidence="25" key="1">
    <citation type="submission" date="2022-12" db="EMBL/GenBank/DDBJ databases">
        <title>Paraconexibacter alkalitolerans sp. nov. and Baekduia alba sp. nov., isolated from soil and emended description of the genera Paraconexibacter (Chun et al., 2020) and Baekduia (An et al., 2020).</title>
        <authorList>
            <person name="Vieira S."/>
            <person name="Huber K.J."/>
            <person name="Geppert A."/>
            <person name="Wolf J."/>
            <person name="Neumann-Schaal M."/>
            <person name="Muesken M."/>
            <person name="Overmann J."/>
        </authorList>
    </citation>
    <scope>NUCLEOTIDE SEQUENCE</scope>
    <source>
        <strain evidence="25">AEG42_29</strain>
    </source>
</reference>
<comment type="catalytic activity">
    <reaction evidence="20">
        <text>hexadecanoyl-CoA + H2O = hexadecanoate + CoA + H(+)</text>
        <dbReference type="Rhea" id="RHEA:16645"/>
        <dbReference type="ChEBI" id="CHEBI:7896"/>
        <dbReference type="ChEBI" id="CHEBI:15377"/>
        <dbReference type="ChEBI" id="CHEBI:15378"/>
        <dbReference type="ChEBI" id="CHEBI:57287"/>
        <dbReference type="ChEBI" id="CHEBI:57379"/>
        <dbReference type="EC" id="3.1.2.2"/>
    </reaction>
    <physiologicalReaction direction="left-to-right" evidence="20">
        <dbReference type="Rhea" id="RHEA:16646"/>
    </physiologicalReaction>
</comment>
<dbReference type="InterPro" id="IPR052365">
    <property type="entry name" value="THEM4/THEM5_acyl-CoA_thioest"/>
</dbReference>
<keyword evidence="6" id="KW-0053">Apoptosis</keyword>
<evidence type="ECO:0000259" key="24">
    <source>
        <dbReference type="Pfam" id="PF03061"/>
    </source>
</evidence>
<dbReference type="InterPro" id="IPR029069">
    <property type="entry name" value="HotDog_dom_sf"/>
</dbReference>
<evidence type="ECO:0000313" key="25">
    <source>
        <dbReference type="EMBL" id="XAY04173.1"/>
    </source>
</evidence>
<keyword evidence="7" id="KW-0378">Hydrolase</keyword>
<evidence type="ECO:0000256" key="1">
    <source>
        <dbReference type="ARBA" id="ARBA00004170"/>
    </source>
</evidence>
<evidence type="ECO:0000256" key="9">
    <source>
        <dbReference type="ARBA" id="ARBA00022946"/>
    </source>
</evidence>
<dbReference type="CDD" id="cd03443">
    <property type="entry name" value="PaaI_thioesterase"/>
    <property type="match status" value="1"/>
</dbReference>
<evidence type="ECO:0000256" key="21">
    <source>
        <dbReference type="ARBA" id="ARBA00047969"/>
    </source>
</evidence>
<evidence type="ECO:0000256" key="6">
    <source>
        <dbReference type="ARBA" id="ARBA00022703"/>
    </source>
</evidence>
<dbReference type="KEGG" id="parq:DSM112329_01003"/>
<gene>
    <name evidence="25" type="ORF">DSM112329_01003</name>
</gene>
<comment type="catalytic activity">
    <reaction evidence="22">
        <text>dodecanoyl-CoA + H2O = dodecanoate + CoA + H(+)</text>
        <dbReference type="Rhea" id="RHEA:30135"/>
        <dbReference type="ChEBI" id="CHEBI:15377"/>
        <dbReference type="ChEBI" id="CHEBI:15378"/>
        <dbReference type="ChEBI" id="CHEBI:18262"/>
        <dbReference type="ChEBI" id="CHEBI:57287"/>
        <dbReference type="ChEBI" id="CHEBI:57375"/>
    </reaction>
    <physiologicalReaction direction="left-to-right" evidence="22">
        <dbReference type="Rhea" id="RHEA:30136"/>
    </physiologicalReaction>
</comment>
<proteinExistence type="inferred from homology"/>
<dbReference type="SUPFAM" id="SSF54637">
    <property type="entry name" value="Thioesterase/thiol ester dehydrase-isomerase"/>
    <property type="match status" value="1"/>
</dbReference>
<name>A0AAU7ARD6_9ACTN</name>
<comment type="catalytic activity">
    <reaction evidence="13">
        <text>(5Z,8Z,11Z,14Z)-eicosatetraenoyl-CoA + H2O = (5Z,8Z,11Z,14Z)-eicosatetraenoate + CoA + H(+)</text>
        <dbReference type="Rhea" id="RHEA:40151"/>
        <dbReference type="ChEBI" id="CHEBI:15377"/>
        <dbReference type="ChEBI" id="CHEBI:15378"/>
        <dbReference type="ChEBI" id="CHEBI:32395"/>
        <dbReference type="ChEBI" id="CHEBI:57287"/>
        <dbReference type="ChEBI" id="CHEBI:57368"/>
    </reaction>
    <physiologicalReaction direction="left-to-right" evidence="13">
        <dbReference type="Rhea" id="RHEA:40152"/>
    </physiologicalReaction>
</comment>
<sequence>MNAPDVPIEHNPHCLGCGSRNPSSLGFTVDHVEPGRLRARVAFTQAHEGGVGRVHGGAVATALDEVIGRLGHYEVEGRDCVTAEMQVRYLLPTVTGAECTAEAVLTRREGRKLWITAELRAGDAVQATATGLMIELRSAA</sequence>
<dbReference type="PANTHER" id="PTHR12418">
    <property type="entry name" value="ACYL-COENZYME A THIOESTERASE THEM4"/>
    <property type="match status" value="1"/>
</dbReference>
<dbReference type="GO" id="GO:0006631">
    <property type="term" value="P:fatty acid metabolic process"/>
    <property type="evidence" value="ECO:0007669"/>
    <property type="project" value="UniProtKB-KW"/>
</dbReference>
<evidence type="ECO:0000256" key="8">
    <source>
        <dbReference type="ARBA" id="ARBA00022832"/>
    </source>
</evidence>
<evidence type="ECO:0000256" key="5">
    <source>
        <dbReference type="ARBA" id="ARBA00022490"/>
    </source>
</evidence>
<evidence type="ECO:0000256" key="15">
    <source>
        <dbReference type="ARBA" id="ARBA00038456"/>
    </source>
</evidence>
<evidence type="ECO:0000256" key="2">
    <source>
        <dbReference type="ARBA" id="ARBA00004496"/>
    </source>
</evidence>
<dbReference type="InterPro" id="IPR006683">
    <property type="entry name" value="Thioestr_dom"/>
</dbReference>
<dbReference type="GO" id="GO:0005737">
    <property type="term" value="C:cytoplasm"/>
    <property type="evidence" value="ECO:0007669"/>
    <property type="project" value="UniProtKB-SubCell"/>
</dbReference>
<evidence type="ECO:0000256" key="4">
    <source>
        <dbReference type="ARBA" id="ARBA00022475"/>
    </source>
</evidence>
<dbReference type="GO" id="GO:0016020">
    <property type="term" value="C:membrane"/>
    <property type="evidence" value="ECO:0007669"/>
    <property type="project" value="UniProtKB-SubCell"/>
</dbReference>
<dbReference type="EC" id="3.1.2.2" evidence="16"/>
<keyword evidence="5" id="KW-0963">Cytoplasm</keyword>
<evidence type="ECO:0000256" key="23">
    <source>
        <dbReference type="ARBA" id="ARBA00048180"/>
    </source>
</evidence>
<evidence type="ECO:0000256" key="16">
    <source>
        <dbReference type="ARBA" id="ARBA00038848"/>
    </source>
</evidence>
<feature type="domain" description="Thioesterase" evidence="24">
    <location>
        <begin position="52"/>
        <end position="124"/>
    </location>
</feature>
<evidence type="ECO:0000256" key="12">
    <source>
        <dbReference type="ARBA" id="ARBA00023273"/>
    </source>
</evidence>